<dbReference type="Proteomes" id="UP000008783">
    <property type="component" value="Unassembled WGS sequence"/>
</dbReference>
<sequence>MTTFQIKNPQGFWELLLQNPSGVWKSGQRCINELTSNLKVAPGTPDQPNPPRAPQNTQNTQNTQNSLHQYHVRQPPKEDPLVHPISYPSPQDLKMHPKKTPQAPEEDPSAP</sequence>
<evidence type="ECO:0000256" key="1">
    <source>
        <dbReference type="SAM" id="MobiDB-lite"/>
    </source>
</evidence>
<dbReference type="EMBL" id="DS178281">
    <property type="protein sequence ID" value="EFP82188.1"/>
    <property type="molecule type" value="Genomic_DNA"/>
</dbReference>
<gene>
    <name evidence="2" type="ORF">PGTG_07585</name>
</gene>
<dbReference type="GeneID" id="10529560"/>
<dbReference type="InParanoid" id="E3KCN6"/>
<dbReference type="HOGENOM" id="CLU_2159655_0_0_1"/>
<dbReference type="RefSeq" id="XP_003326607.1">
    <property type="nucleotide sequence ID" value="XM_003326559.1"/>
</dbReference>
<accession>E3KCN6</accession>
<feature type="region of interest" description="Disordered" evidence="1">
    <location>
        <begin position="35"/>
        <end position="111"/>
    </location>
</feature>
<feature type="compositionally biased region" description="Low complexity" evidence="1">
    <location>
        <begin position="54"/>
        <end position="65"/>
    </location>
</feature>
<dbReference type="AlphaFoldDB" id="E3KCN6"/>
<evidence type="ECO:0000313" key="2">
    <source>
        <dbReference type="EMBL" id="EFP82188.1"/>
    </source>
</evidence>
<proteinExistence type="predicted"/>
<keyword evidence="3" id="KW-1185">Reference proteome</keyword>
<dbReference type="VEuPathDB" id="FungiDB:PGTG_07585"/>
<reference evidence="3" key="2">
    <citation type="journal article" date="2011" name="Proc. Natl. Acad. Sci. U.S.A.">
        <title>Obligate biotrophy features unraveled by the genomic analysis of rust fungi.</title>
        <authorList>
            <person name="Duplessis S."/>
            <person name="Cuomo C.A."/>
            <person name="Lin Y.-C."/>
            <person name="Aerts A."/>
            <person name="Tisserant E."/>
            <person name="Veneault-Fourrey C."/>
            <person name="Joly D.L."/>
            <person name="Hacquard S."/>
            <person name="Amselem J."/>
            <person name="Cantarel B.L."/>
            <person name="Chiu R."/>
            <person name="Coutinho P.M."/>
            <person name="Feau N."/>
            <person name="Field M."/>
            <person name="Frey P."/>
            <person name="Gelhaye E."/>
            <person name="Goldberg J."/>
            <person name="Grabherr M.G."/>
            <person name="Kodira C.D."/>
            <person name="Kohler A."/>
            <person name="Kuees U."/>
            <person name="Lindquist E.A."/>
            <person name="Lucas S.M."/>
            <person name="Mago R."/>
            <person name="Mauceli E."/>
            <person name="Morin E."/>
            <person name="Murat C."/>
            <person name="Pangilinan J.L."/>
            <person name="Park R."/>
            <person name="Pearson M."/>
            <person name="Quesneville H."/>
            <person name="Rouhier N."/>
            <person name="Sakthikumar S."/>
            <person name="Salamov A.A."/>
            <person name="Schmutz J."/>
            <person name="Selles B."/>
            <person name="Shapiro H."/>
            <person name="Tanguay P."/>
            <person name="Tuskan G.A."/>
            <person name="Henrissat B."/>
            <person name="Van de Peer Y."/>
            <person name="Rouze P."/>
            <person name="Ellis J.G."/>
            <person name="Dodds P.N."/>
            <person name="Schein J.E."/>
            <person name="Zhong S."/>
            <person name="Hamelin R.C."/>
            <person name="Grigoriev I.V."/>
            <person name="Szabo L.J."/>
            <person name="Martin F."/>
        </authorList>
    </citation>
    <scope>NUCLEOTIDE SEQUENCE [LARGE SCALE GENOMIC DNA]</scope>
    <source>
        <strain evidence="3">CRL 75-36-700-3 / race SCCL</strain>
    </source>
</reference>
<dbReference type="KEGG" id="pgr:PGTG_07585"/>
<protein>
    <submittedName>
        <fullName evidence="2">Uncharacterized protein</fullName>
    </submittedName>
</protein>
<name>E3KCN6_PUCGT</name>
<organism evidence="2 3">
    <name type="scientific">Puccinia graminis f. sp. tritici (strain CRL 75-36-700-3 / race SCCL)</name>
    <name type="common">Black stem rust fungus</name>
    <dbReference type="NCBI Taxonomy" id="418459"/>
    <lineage>
        <taxon>Eukaryota</taxon>
        <taxon>Fungi</taxon>
        <taxon>Dikarya</taxon>
        <taxon>Basidiomycota</taxon>
        <taxon>Pucciniomycotina</taxon>
        <taxon>Pucciniomycetes</taxon>
        <taxon>Pucciniales</taxon>
        <taxon>Pucciniaceae</taxon>
        <taxon>Puccinia</taxon>
    </lineage>
</organism>
<reference key="1">
    <citation type="submission" date="2007-01" db="EMBL/GenBank/DDBJ databases">
        <title>The Genome Sequence of Puccinia graminis f. sp. tritici Strain CRL 75-36-700-3.</title>
        <authorList>
            <consortium name="The Broad Institute Genome Sequencing Platform"/>
            <person name="Birren B."/>
            <person name="Lander E."/>
            <person name="Galagan J."/>
            <person name="Nusbaum C."/>
            <person name="Devon K."/>
            <person name="Cuomo C."/>
            <person name="Jaffe D."/>
            <person name="Butler J."/>
            <person name="Alvarez P."/>
            <person name="Gnerre S."/>
            <person name="Grabherr M."/>
            <person name="Mauceli E."/>
            <person name="Brockman W."/>
            <person name="Young S."/>
            <person name="LaButti K."/>
            <person name="Sykes S."/>
            <person name="DeCaprio D."/>
            <person name="Crawford M."/>
            <person name="Koehrsen M."/>
            <person name="Engels R."/>
            <person name="Montgomery P."/>
            <person name="Pearson M."/>
            <person name="Howarth C."/>
            <person name="Larson L."/>
            <person name="White J."/>
            <person name="Zeng Q."/>
            <person name="Kodira C."/>
            <person name="Yandava C."/>
            <person name="Alvarado L."/>
            <person name="O'Leary S."/>
            <person name="Szabo L."/>
            <person name="Dean R."/>
            <person name="Schein J."/>
        </authorList>
    </citation>
    <scope>NUCLEOTIDE SEQUENCE</scope>
    <source>
        <strain>CRL 75-36-700-3</strain>
    </source>
</reference>
<evidence type="ECO:0000313" key="3">
    <source>
        <dbReference type="Proteomes" id="UP000008783"/>
    </source>
</evidence>